<feature type="transmembrane region" description="Helical" evidence="3">
    <location>
        <begin position="138"/>
        <end position="162"/>
    </location>
</feature>
<feature type="transmembrane region" description="Helical" evidence="3">
    <location>
        <begin position="85"/>
        <end position="107"/>
    </location>
</feature>
<evidence type="ECO:0000313" key="6">
    <source>
        <dbReference type="Proteomes" id="UP000076798"/>
    </source>
</evidence>
<evidence type="ECO:0000256" key="3">
    <source>
        <dbReference type="SAM" id="Phobius"/>
    </source>
</evidence>
<evidence type="ECO:0000256" key="1">
    <source>
        <dbReference type="ARBA" id="ARBA00004141"/>
    </source>
</evidence>
<dbReference type="OrthoDB" id="6499973at2759"/>
<dbReference type="AlphaFoldDB" id="A0A166ATX4"/>
<dbReference type="GO" id="GO:0022857">
    <property type="term" value="F:transmembrane transporter activity"/>
    <property type="evidence" value="ECO:0007669"/>
    <property type="project" value="InterPro"/>
</dbReference>
<feature type="transmembrane region" description="Helical" evidence="3">
    <location>
        <begin position="423"/>
        <end position="443"/>
    </location>
</feature>
<organism evidence="5 6">
    <name type="scientific">Sistotremastrum suecicum HHB10207 ss-3</name>
    <dbReference type="NCBI Taxonomy" id="1314776"/>
    <lineage>
        <taxon>Eukaryota</taxon>
        <taxon>Fungi</taxon>
        <taxon>Dikarya</taxon>
        <taxon>Basidiomycota</taxon>
        <taxon>Agaricomycotina</taxon>
        <taxon>Agaricomycetes</taxon>
        <taxon>Sistotremastrales</taxon>
        <taxon>Sistotremastraceae</taxon>
        <taxon>Sistotremastrum</taxon>
    </lineage>
</organism>
<name>A0A166ATX4_9AGAM</name>
<feature type="domain" description="Major facilitator superfamily (MFS) profile" evidence="4">
    <location>
        <begin position="265"/>
        <end position="488"/>
    </location>
</feature>
<reference evidence="5 6" key="1">
    <citation type="journal article" date="2016" name="Mol. Biol. Evol.">
        <title>Comparative Genomics of Early-Diverging Mushroom-Forming Fungi Provides Insights into the Origins of Lignocellulose Decay Capabilities.</title>
        <authorList>
            <person name="Nagy L.G."/>
            <person name="Riley R."/>
            <person name="Tritt A."/>
            <person name="Adam C."/>
            <person name="Daum C."/>
            <person name="Floudas D."/>
            <person name="Sun H."/>
            <person name="Yadav J.S."/>
            <person name="Pangilinan J."/>
            <person name="Larsson K.H."/>
            <person name="Matsuura K."/>
            <person name="Barry K."/>
            <person name="Labutti K."/>
            <person name="Kuo R."/>
            <person name="Ohm R.A."/>
            <person name="Bhattacharya S.S."/>
            <person name="Shirouzu T."/>
            <person name="Yoshinaga Y."/>
            <person name="Martin F.M."/>
            <person name="Grigoriev I.V."/>
            <person name="Hibbett D.S."/>
        </authorList>
    </citation>
    <scope>NUCLEOTIDE SEQUENCE [LARGE SCALE GENOMIC DNA]</scope>
    <source>
        <strain evidence="5 6">HHB10207 ss-3</strain>
    </source>
</reference>
<gene>
    <name evidence="5" type="ORF">SISSUDRAFT_1008378</name>
</gene>
<keyword evidence="3" id="KW-0472">Membrane</keyword>
<evidence type="ECO:0000259" key="4">
    <source>
        <dbReference type="PROSITE" id="PS50850"/>
    </source>
</evidence>
<accession>A0A166ATX4</accession>
<dbReference type="GO" id="GO:0016020">
    <property type="term" value="C:membrane"/>
    <property type="evidence" value="ECO:0007669"/>
    <property type="project" value="UniProtKB-SubCell"/>
</dbReference>
<dbReference type="Pfam" id="PF07690">
    <property type="entry name" value="MFS_1"/>
    <property type="match status" value="1"/>
</dbReference>
<keyword evidence="3" id="KW-1133">Transmembrane helix</keyword>
<dbReference type="Proteomes" id="UP000076798">
    <property type="component" value="Unassembled WGS sequence"/>
</dbReference>
<sequence>MNSTTSLPPAAADRDDLTIAEKQEKKNVGPVPPMEDYVDGGWEGWLTVLGGWCSQITSIGQGNAFGVYEDFYKENYLSNESSSTIAWIGSVQLAMLFGMGLIAGPLFDKGHFRILMISSSALYILCNFLLSITKPHQFYQIFLSQGIGMGLAMGLTYAPTFAVIGHHFQGRRRAVAMGLASTGSSIGGIIHPIMLNNLINRGGDAFGTGGTSSTFGRAIRINAGMNAALLVLAAVLMREKKGVVAGGAGRGKVKPNIGGFLTEPKYLLVSLGCVLGSFGFFFPAVYVQLFSTTKGISPTFSFYTLSILNAGSTFGRILPGLLADRFGSLNILLPATYGLGATTLGYLGVKSLAADAVVTAIFGFFSGGFISLMVPTVASLAKHPGEIGARIGITSAFCAISCLTGPPINGALLTGKFLWNRPVIFSGVCALSGGTSLLVARLWRTTRGTGGSPSPREKSVEDFEVQETFEGATMPKLGADGTSYADLK</sequence>
<evidence type="ECO:0000256" key="2">
    <source>
        <dbReference type="ARBA" id="ARBA00006727"/>
    </source>
</evidence>
<protein>
    <submittedName>
        <fullName evidence="5">MFS general substrate transporter</fullName>
    </submittedName>
</protein>
<keyword evidence="3" id="KW-0812">Transmembrane</keyword>
<dbReference type="Gene3D" id="1.20.1250.20">
    <property type="entry name" value="MFS general substrate transporter like domains"/>
    <property type="match status" value="2"/>
</dbReference>
<evidence type="ECO:0000313" key="5">
    <source>
        <dbReference type="EMBL" id="KZT35671.1"/>
    </source>
</evidence>
<dbReference type="InterPro" id="IPR036259">
    <property type="entry name" value="MFS_trans_sf"/>
</dbReference>
<dbReference type="PROSITE" id="PS50850">
    <property type="entry name" value="MFS"/>
    <property type="match status" value="1"/>
</dbReference>
<comment type="subcellular location">
    <subcellularLocation>
        <location evidence="1">Membrane</location>
        <topology evidence="1">Multi-pass membrane protein</topology>
    </subcellularLocation>
</comment>
<dbReference type="InterPro" id="IPR020846">
    <property type="entry name" value="MFS_dom"/>
</dbReference>
<dbReference type="PANTHER" id="PTHR11360">
    <property type="entry name" value="MONOCARBOXYLATE TRANSPORTER"/>
    <property type="match status" value="1"/>
</dbReference>
<comment type="similarity">
    <text evidence="2">Belongs to the major facilitator superfamily. Monocarboxylate porter (TC 2.A.1.13) family.</text>
</comment>
<dbReference type="InterPro" id="IPR011701">
    <property type="entry name" value="MFS"/>
</dbReference>
<dbReference type="InterPro" id="IPR050327">
    <property type="entry name" value="Proton-linked_MCT"/>
</dbReference>
<feature type="transmembrane region" description="Helical" evidence="3">
    <location>
        <begin position="174"/>
        <end position="195"/>
    </location>
</feature>
<dbReference type="EMBL" id="KV428131">
    <property type="protein sequence ID" value="KZT35671.1"/>
    <property type="molecule type" value="Genomic_DNA"/>
</dbReference>
<feature type="transmembrane region" description="Helical" evidence="3">
    <location>
        <begin position="331"/>
        <end position="349"/>
    </location>
</feature>
<dbReference type="PANTHER" id="PTHR11360:SF234">
    <property type="entry name" value="MFS-TYPE TRANSPORTER DBAD-RELATED"/>
    <property type="match status" value="1"/>
</dbReference>
<feature type="transmembrane region" description="Helical" evidence="3">
    <location>
        <begin position="114"/>
        <end position="132"/>
    </location>
</feature>
<dbReference type="SUPFAM" id="SSF103473">
    <property type="entry name" value="MFS general substrate transporter"/>
    <property type="match status" value="1"/>
</dbReference>
<feature type="transmembrane region" description="Helical" evidence="3">
    <location>
        <begin position="387"/>
        <end position="408"/>
    </location>
</feature>
<keyword evidence="6" id="KW-1185">Reference proteome</keyword>
<feature type="transmembrane region" description="Helical" evidence="3">
    <location>
        <begin position="361"/>
        <end position="380"/>
    </location>
</feature>
<feature type="transmembrane region" description="Helical" evidence="3">
    <location>
        <begin position="215"/>
        <end position="236"/>
    </location>
</feature>
<proteinExistence type="inferred from homology"/>
<feature type="transmembrane region" description="Helical" evidence="3">
    <location>
        <begin position="300"/>
        <end position="319"/>
    </location>
</feature>
<feature type="transmembrane region" description="Helical" evidence="3">
    <location>
        <begin position="266"/>
        <end position="288"/>
    </location>
</feature>